<dbReference type="Proteomes" id="UP000308600">
    <property type="component" value="Unassembled WGS sequence"/>
</dbReference>
<accession>A0ACD3ADR4</accession>
<dbReference type="EMBL" id="ML208511">
    <property type="protein sequence ID" value="TFK63671.1"/>
    <property type="molecule type" value="Genomic_DNA"/>
</dbReference>
<reference evidence="1 2" key="1">
    <citation type="journal article" date="2019" name="Nat. Ecol. Evol.">
        <title>Megaphylogeny resolves global patterns of mushroom evolution.</title>
        <authorList>
            <person name="Varga T."/>
            <person name="Krizsan K."/>
            <person name="Foldi C."/>
            <person name="Dima B."/>
            <person name="Sanchez-Garcia M."/>
            <person name="Sanchez-Ramirez S."/>
            <person name="Szollosi G.J."/>
            <person name="Szarkandi J.G."/>
            <person name="Papp V."/>
            <person name="Albert L."/>
            <person name="Andreopoulos W."/>
            <person name="Angelini C."/>
            <person name="Antonin V."/>
            <person name="Barry K.W."/>
            <person name="Bougher N.L."/>
            <person name="Buchanan P."/>
            <person name="Buyck B."/>
            <person name="Bense V."/>
            <person name="Catcheside P."/>
            <person name="Chovatia M."/>
            <person name="Cooper J."/>
            <person name="Damon W."/>
            <person name="Desjardin D."/>
            <person name="Finy P."/>
            <person name="Geml J."/>
            <person name="Haridas S."/>
            <person name="Hughes K."/>
            <person name="Justo A."/>
            <person name="Karasinski D."/>
            <person name="Kautmanova I."/>
            <person name="Kiss B."/>
            <person name="Kocsube S."/>
            <person name="Kotiranta H."/>
            <person name="LaButti K.M."/>
            <person name="Lechner B.E."/>
            <person name="Liimatainen K."/>
            <person name="Lipzen A."/>
            <person name="Lukacs Z."/>
            <person name="Mihaltcheva S."/>
            <person name="Morgado L.N."/>
            <person name="Niskanen T."/>
            <person name="Noordeloos M.E."/>
            <person name="Ohm R.A."/>
            <person name="Ortiz-Santana B."/>
            <person name="Ovrebo C."/>
            <person name="Racz N."/>
            <person name="Riley R."/>
            <person name="Savchenko A."/>
            <person name="Shiryaev A."/>
            <person name="Soop K."/>
            <person name="Spirin V."/>
            <person name="Szebenyi C."/>
            <person name="Tomsovsky M."/>
            <person name="Tulloss R.E."/>
            <person name="Uehling J."/>
            <person name="Grigoriev I.V."/>
            <person name="Vagvolgyi C."/>
            <person name="Papp T."/>
            <person name="Martin F.M."/>
            <person name="Miettinen O."/>
            <person name="Hibbett D.S."/>
            <person name="Nagy L.G."/>
        </authorList>
    </citation>
    <scope>NUCLEOTIDE SEQUENCE [LARGE SCALE GENOMIC DNA]</scope>
    <source>
        <strain evidence="1 2">NL-1719</strain>
    </source>
</reference>
<proteinExistence type="predicted"/>
<keyword evidence="2" id="KW-1185">Reference proteome</keyword>
<evidence type="ECO:0000313" key="2">
    <source>
        <dbReference type="Proteomes" id="UP000308600"/>
    </source>
</evidence>
<sequence>MQLDKYLGFPDFPTSIFVAGTYLLSFLGVLVNDQVSSIPHDTGGLDIEQAYSDLREIASQPRPYASHANDHVRSYLLSRLRDISDGVDFITVEEDLKSTASWFSPAGDGIVFEDTNILVKVEGLELEFRESGGVLFSAHYDSVSTAPGVIDDGIGVVTLVQFVEHLTKNRPQRTAVFNINNGEEDGLNGAHAYLEHPWSRIPDTFLNLEGAGNGGRPLLFRTSSITPVLSFADHAQVPHPHANVLAADAFARGVIRSGTDFSVYNFGLGNGTMALEGIDFAFYQGRSLYHTPRDNLQDVVGHGSKEALWTMMETVKGVGWALLNEDETHVGANESAQAPVYFDVFGSLFIVFTQQSMFNFDVSLLVLGPLIFTTLYFFPQLRAKADSLRLARHRLSGPSRPESSVLSDELIASLREQLQASTPPFWSLAKLGRIFSPSTCSQYVWPWARFWVAFILALGLGIALVALTLGVNPNIGYSHPLTVLTSFLSLSYLVIVGTHRISFATQSHTQQKVTTSIQLYIFSWILLVIATMGLNTLQIGGTYFLTAWSLFAFLGSSLTVAESIFLVDSQSRRYAAIPSAEDAHILDGSALPTNDSDELAGDDEDTTEHTPLMIRPSQHGAHIRGQNDLKADESVKWWSAQLLLTIPIPIILVSHVLWLFTTSLNQTLSDGSSPVILYGAISILSLLIFLPIAPFTFKISIWLDVIVLVVFLGSTIHNCIVFPFNESIPLKVFFQQRIELDLTAKSGNSQIVQAVSSLTGLPKYVDQMVIPHLRSARGKTLNCTYAELALCQWESDLYPSHGSGIGDHTIHNNDKSFDDTPWLQVATQRLSSTSAVISVQGTNTRGCKLYFDTKNISNFHIDNPEDLSVGSKEMKIQPGYPMLPEGAPLLRLWSRTWDRNFTVEVEWDGEVEEGGFGGRAACIWAEYESGMTGRRDGDSGARIPALEEVFDSVPSWVTVSKRQEGLVEAWAKFAI</sequence>
<name>A0ACD3ADR4_9AGAR</name>
<protein>
    <submittedName>
        <fullName evidence="1">Zn-dependent exopeptidase</fullName>
    </submittedName>
</protein>
<evidence type="ECO:0000313" key="1">
    <source>
        <dbReference type="EMBL" id="TFK63671.1"/>
    </source>
</evidence>
<organism evidence="1 2">
    <name type="scientific">Pluteus cervinus</name>
    <dbReference type="NCBI Taxonomy" id="181527"/>
    <lineage>
        <taxon>Eukaryota</taxon>
        <taxon>Fungi</taxon>
        <taxon>Dikarya</taxon>
        <taxon>Basidiomycota</taxon>
        <taxon>Agaricomycotina</taxon>
        <taxon>Agaricomycetes</taxon>
        <taxon>Agaricomycetidae</taxon>
        <taxon>Agaricales</taxon>
        <taxon>Pluteineae</taxon>
        <taxon>Pluteaceae</taxon>
        <taxon>Pluteus</taxon>
    </lineage>
</organism>
<gene>
    <name evidence="1" type="ORF">BDN72DRAFT_826438</name>
</gene>